<protein>
    <submittedName>
        <fullName evidence="2">Uncharacterized protein</fullName>
    </submittedName>
</protein>
<keyword evidence="1" id="KW-0472">Membrane</keyword>
<feature type="transmembrane region" description="Helical" evidence="1">
    <location>
        <begin position="12"/>
        <end position="35"/>
    </location>
</feature>
<evidence type="ECO:0000313" key="3">
    <source>
        <dbReference type="Proteomes" id="UP000184260"/>
    </source>
</evidence>
<proteinExistence type="predicted"/>
<feature type="transmembrane region" description="Helical" evidence="1">
    <location>
        <begin position="50"/>
        <end position="69"/>
    </location>
</feature>
<gene>
    <name evidence="2" type="ORF">SAMN05443669_100695</name>
</gene>
<dbReference type="STRING" id="69322.SAMN05443669_100695"/>
<dbReference type="NCBIfam" id="NF041635">
    <property type="entry name" value="STM3941_fam"/>
    <property type="match status" value="1"/>
</dbReference>
<keyword evidence="3" id="KW-1185">Reference proteome</keyword>
<evidence type="ECO:0000256" key="1">
    <source>
        <dbReference type="SAM" id="Phobius"/>
    </source>
</evidence>
<dbReference type="InterPro" id="IPR048136">
    <property type="entry name" value="STM3941-like"/>
</dbReference>
<dbReference type="EMBL" id="FRBU01000006">
    <property type="protein sequence ID" value="SHL38360.1"/>
    <property type="molecule type" value="Genomic_DNA"/>
</dbReference>
<reference evidence="3" key="1">
    <citation type="submission" date="2016-11" db="EMBL/GenBank/DDBJ databases">
        <authorList>
            <person name="Varghese N."/>
            <person name="Submissions S."/>
        </authorList>
    </citation>
    <scope>NUCLEOTIDE SEQUENCE [LARGE SCALE GENOMIC DNA]</scope>
    <source>
        <strain evidence="3">DSM 3661</strain>
    </source>
</reference>
<dbReference type="Proteomes" id="UP000184260">
    <property type="component" value="Unassembled WGS sequence"/>
</dbReference>
<evidence type="ECO:0000313" key="2">
    <source>
        <dbReference type="EMBL" id="SHL38360.1"/>
    </source>
</evidence>
<sequence length="177" mass="20843">MKTIIIEKNKNYFKRIAIILLMIFVLCGLVNFLRYPSEHTFFLLPTKNTVIIFSIVGIITCALVIFLLIKSIFRKDVFLRIDEQGIFNGFFLYNKKLIKWEEISKTETIKYNYNNYIAIFLKETPNNEKGISSLFFKMNEKSMGTPYIITFGDLDCSFDELERLILESHNQSKQILH</sequence>
<keyword evidence="1" id="KW-1133">Transmembrane helix</keyword>
<dbReference type="OrthoDB" id="1275261at2"/>
<dbReference type="RefSeq" id="WP_139259420.1">
    <property type="nucleotide sequence ID" value="NZ_FRBU01000006.1"/>
</dbReference>
<organism evidence="2 3">
    <name type="scientific">Flavobacterium xanthum</name>
    <dbReference type="NCBI Taxonomy" id="69322"/>
    <lineage>
        <taxon>Bacteria</taxon>
        <taxon>Pseudomonadati</taxon>
        <taxon>Bacteroidota</taxon>
        <taxon>Flavobacteriia</taxon>
        <taxon>Flavobacteriales</taxon>
        <taxon>Flavobacteriaceae</taxon>
        <taxon>Flavobacterium</taxon>
    </lineage>
</organism>
<dbReference type="AlphaFoldDB" id="A0A1M7A6L4"/>
<accession>A0A1M7A6L4</accession>
<name>A0A1M7A6L4_9FLAO</name>
<keyword evidence="1" id="KW-0812">Transmembrane</keyword>